<evidence type="ECO:0000313" key="2">
    <source>
        <dbReference type="Proteomes" id="UP000054248"/>
    </source>
</evidence>
<gene>
    <name evidence="1" type="ORF">M407DRAFT_19386</name>
</gene>
<keyword evidence="2" id="KW-1185">Reference proteome</keyword>
<dbReference type="HOGENOM" id="CLU_1497289_0_0_1"/>
<proteinExistence type="predicted"/>
<reference evidence="2" key="2">
    <citation type="submission" date="2015-01" db="EMBL/GenBank/DDBJ databases">
        <title>Evolutionary Origins and Diversification of the Mycorrhizal Mutualists.</title>
        <authorList>
            <consortium name="DOE Joint Genome Institute"/>
            <consortium name="Mycorrhizal Genomics Consortium"/>
            <person name="Kohler A."/>
            <person name="Kuo A."/>
            <person name="Nagy L.G."/>
            <person name="Floudas D."/>
            <person name="Copeland A."/>
            <person name="Barry K.W."/>
            <person name="Cichocki N."/>
            <person name="Veneault-Fourrey C."/>
            <person name="LaButti K."/>
            <person name="Lindquist E.A."/>
            <person name="Lipzen A."/>
            <person name="Lundell T."/>
            <person name="Morin E."/>
            <person name="Murat C."/>
            <person name="Riley R."/>
            <person name="Ohm R."/>
            <person name="Sun H."/>
            <person name="Tunlid A."/>
            <person name="Henrissat B."/>
            <person name="Grigoriev I.V."/>
            <person name="Hibbett D.S."/>
            <person name="Martin F."/>
        </authorList>
    </citation>
    <scope>NUCLEOTIDE SEQUENCE [LARGE SCALE GENOMIC DNA]</scope>
    <source>
        <strain evidence="2">MUT 4182</strain>
    </source>
</reference>
<name>A0A0C3MCZ1_9AGAM</name>
<dbReference type="Proteomes" id="UP000054248">
    <property type="component" value="Unassembled WGS sequence"/>
</dbReference>
<reference evidence="1 2" key="1">
    <citation type="submission" date="2014-04" db="EMBL/GenBank/DDBJ databases">
        <authorList>
            <consortium name="DOE Joint Genome Institute"/>
            <person name="Kuo A."/>
            <person name="Girlanda M."/>
            <person name="Perotto S."/>
            <person name="Kohler A."/>
            <person name="Nagy L.G."/>
            <person name="Floudas D."/>
            <person name="Copeland A."/>
            <person name="Barry K.W."/>
            <person name="Cichocki N."/>
            <person name="Veneault-Fourrey C."/>
            <person name="LaButti K."/>
            <person name="Lindquist E.A."/>
            <person name="Lipzen A."/>
            <person name="Lundell T."/>
            <person name="Morin E."/>
            <person name="Murat C."/>
            <person name="Sun H."/>
            <person name="Tunlid A."/>
            <person name="Henrissat B."/>
            <person name="Grigoriev I.V."/>
            <person name="Hibbett D.S."/>
            <person name="Martin F."/>
            <person name="Nordberg H.P."/>
            <person name="Cantor M.N."/>
            <person name="Hua S.X."/>
        </authorList>
    </citation>
    <scope>NUCLEOTIDE SEQUENCE [LARGE SCALE GENOMIC DNA]</scope>
    <source>
        <strain evidence="1 2">MUT 4182</strain>
    </source>
</reference>
<dbReference type="OrthoDB" id="3239346at2759"/>
<accession>A0A0C3MCZ1</accession>
<organism evidence="1 2">
    <name type="scientific">Tulasnella calospora MUT 4182</name>
    <dbReference type="NCBI Taxonomy" id="1051891"/>
    <lineage>
        <taxon>Eukaryota</taxon>
        <taxon>Fungi</taxon>
        <taxon>Dikarya</taxon>
        <taxon>Basidiomycota</taxon>
        <taxon>Agaricomycotina</taxon>
        <taxon>Agaricomycetes</taxon>
        <taxon>Cantharellales</taxon>
        <taxon>Tulasnellaceae</taxon>
        <taxon>Tulasnella</taxon>
    </lineage>
</organism>
<sequence length="180" mass="20101">MDDAIKNDVPIAVIESLATCQDLRNIYVGSHSWKPLTQEDVRRFGSWWPFMEEFSLYQIQPRSEGQVSTPLGILQDFAQAWSRTLRKVVLPFDTEAPLPDSASVRAKFDALETLWVGSSPLQEGHVKYVVEFLKALAVGTLNVVSFYGGGGNSGYRWRVVNEEVNATLAIHSDEKISILA</sequence>
<dbReference type="AlphaFoldDB" id="A0A0C3MCZ1"/>
<evidence type="ECO:0000313" key="1">
    <source>
        <dbReference type="EMBL" id="KIO31647.1"/>
    </source>
</evidence>
<protein>
    <submittedName>
        <fullName evidence="1">Uncharacterized protein</fullName>
    </submittedName>
</protein>
<dbReference type="EMBL" id="KN822961">
    <property type="protein sequence ID" value="KIO31647.1"/>
    <property type="molecule type" value="Genomic_DNA"/>
</dbReference>